<keyword evidence="2" id="KW-1185">Reference proteome</keyword>
<protein>
    <recommendedName>
        <fullName evidence="3">DUF4595 domain-containing protein</fullName>
    </recommendedName>
</protein>
<reference evidence="1 2" key="1">
    <citation type="submission" date="2023-11" db="EMBL/GenBank/DDBJ databases">
        <title>Analysis of the Genomes of Mucilaginibacter gossypii cycad 4 and M. sabulilitoris SNA2: microbes with the potential for plant growth promotion.</title>
        <authorList>
            <person name="Hirsch A.M."/>
            <person name="Humm E."/>
            <person name="Rubbi M."/>
            <person name="Del Vecchio G."/>
            <person name="Ha S.M."/>
            <person name="Pellegrini M."/>
            <person name="Gunsalus R.P."/>
        </authorList>
    </citation>
    <scope>NUCLEOTIDE SEQUENCE [LARGE SCALE GENOMIC DNA]</scope>
    <source>
        <strain evidence="1 2">SNA2</strain>
    </source>
</reference>
<accession>A0ABZ0TVP7</accession>
<organism evidence="1 2">
    <name type="scientific">Mucilaginibacter sabulilitoris</name>
    <dbReference type="NCBI Taxonomy" id="1173583"/>
    <lineage>
        <taxon>Bacteria</taxon>
        <taxon>Pseudomonadati</taxon>
        <taxon>Bacteroidota</taxon>
        <taxon>Sphingobacteriia</taxon>
        <taxon>Sphingobacteriales</taxon>
        <taxon>Sphingobacteriaceae</taxon>
        <taxon>Mucilaginibacter</taxon>
    </lineage>
</organism>
<dbReference type="Proteomes" id="UP001324380">
    <property type="component" value="Chromosome"/>
</dbReference>
<dbReference type="EMBL" id="CP139558">
    <property type="protein sequence ID" value="WPU95215.1"/>
    <property type="molecule type" value="Genomic_DNA"/>
</dbReference>
<name>A0ABZ0TVP7_9SPHI</name>
<evidence type="ECO:0008006" key="3">
    <source>
        <dbReference type="Google" id="ProtNLM"/>
    </source>
</evidence>
<gene>
    <name evidence="1" type="ORF">SNE25_06715</name>
</gene>
<evidence type="ECO:0000313" key="1">
    <source>
        <dbReference type="EMBL" id="WPU95215.1"/>
    </source>
</evidence>
<dbReference type="RefSeq" id="WP_321564327.1">
    <property type="nucleotide sequence ID" value="NZ_CP139558.1"/>
</dbReference>
<evidence type="ECO:0000313" key="2">
    <source>
        <dbReference type="Proteomes" id="UP001324380"/>
    </source>
</evidence>
<proteinExistence type="predicted"/>
<sequence>MIFDNNHTLRVTPYNDLKVDYTTDVNGAITSFTITNDQGITYTFAEIEPVIRSAKTTGTVSYFKRNYDQYVNGISYTGSWKLTKMRDPLWNRIDIQYTAGGKKINASPLMIIPGGGTTAVNQYTTRTDYTNRVPYFITYAASEGVVTTALLFTYNQSPNKIPIIQSISGMGKKTDFLYARGKAVNNSSYFRLFLSDIRIGIVLFSWT</sequence>